<dbReference type="SUPFAM" id="SSF46689">
    <property type="entry name" value="Homeodomain-like"/>
    <property type="match status" value="1"/>
</dbReference>
<comment type="caution">
    <text evidence="7">The sequence shown here is derived from an EMBL/GenBank/DDBJ whole genome shotgun (WGS) entry which is preliminary data.</text>
</comment>
<dbReference type="InterPro" id="IPR004111">
    <property type="entry name" value="Repressor_TetR_C"/>
</dbReference>
<dbReference type="PANTHER" id="PTHR30055:SF151">
    <property type="entry name" value="TRANSCRIPTIONAL REGULATORY PROTEIN"/>
    <property type="match status" value="1"/>
</dbReference>
<dbReference type="InterPro" id="IPR036271">
    <property type="entry name" value="Tet_transcr_reg_TetR-rel_C_sf"/>
</dbReference>
<dbReference type="InterPro" id="IPR023772">
    <property type="entry name" value="DNA-bd_HTH_TetR-type_CS"/>
</dbReference>
<dbReference type="Gene3D" id="1.10.357.10">
    <property type="entry name" value="Tetracycline Repressor, domain 2"/>
    <property type="match status" value="1"/>
</dbReference>
<keyword evidence="4" id="KW-0804">Transcription</keyword>
<dbReference type="PROSITE" id="PS01081">
    <property type="entry name" value="HTH_TETR_1"/>
    <property type="match status" value="1"/>
</dbReference>
<evidence type="ECO:0000256" key="4">
    <source>
        <dbReference type="ARBA" id="ARBA00023163"/>
    </source>
</evidence>
<dbReference type="InterPro" id="IPR003012">
    <property type="entry name" value="Tet_transcr_reg_TetR"/>
</dbReference>
<dbReference type="RefSeq" id="WP_144758787.1">
    <property type="nucleotide sequence ID" value="NZ_VMNW02000040.1"/>
</dbReference>
<evidence type="ECO:0000256" key="5">
    <source>
        <dbReference type="PROSITE-ProRule" id="PRU00335"/>
    </source>
</evidence>
<proteinExistence type="predicted"/>
<evidence type="ECO:0000313" key="7">
    <source>
        <dbReference type="EMBL" id="KAA9157587.1"/>
    </source>
</evidence>
<dbReference type="InterPro" id="IPR001387">
    <property type="entry name" value="Cro/C1-type_HTH"/>
</dbReference>
<keyword evidence="8" id="KW-1185">Reference proteome</keyword>
<gene>
    <name evidence="7" type="ORF">FPZ12_024620</name>
</gene>
<dbReference type="InterPro" id="IPR001647">
    <property type="entry name" value="HTH_TetR"/>
</dbReference>
<reference evidence="7" key="1">
    <citation type="submission" date="2019-09" db="EMBL/GenBank/DDBJ databases">
        <authorList>
            <person name="Teo W.F.A."/>
            <person name="Duangmal K."/>
        </authorList>
    </citation>
    <scope>NUCLEOTIDE SEQUENCE [LARGE SCALE GENOMIC DNA]</scope>
    <source>
        <strain evidence="7">K81G1</strain>
    </source>
</reference>
<evidence type="ECO:0000259" key="6">
    <source>
        <dbReference type="PROSITE" id="PS50977"/>
    </source>
</evidence>
<accession>A0A5N0V022</accession>
<dbReference type="Gene3D" id="1.10.10.60">
    <property type="entry name" value="Homeodomain-like"/>
    <property type="match status" value="1"/>
</dbReference>
<dbReference type="SUPFAM" id="SSF48498">
    <property type="entry name" value="Tetracyclin repressor-like, C-terminal domain"/>
    <property type="match status" value="1"/>
</dbReference>
<name>A0A5N0V022_9PSEU</name>
<dbReference type="OrthoDB" id="3819648at2"/>
<dbReference type="Proteomes" id="UP000319769">
    <property type="component" value="Unassembled WGS sequence"/>
</dbReference>
<dbReference type="GO" id="GO:0000976">
    <property type="term" value="F:transcription cis-regulatory region binding"/>
    <property type="evidence" value="ECO:0007669"/>
    <property type="project" value="TreeGrafter"/>
</dbReference>
<dbReference type="Pfam" id="PF00440">
    <property type="entry name" value="TetR_N"/>
    <property type="match status" value="1"/>
</dbReference>
<sequence length="200" mass="22328">MPLTRERIVAEALALLDETGLEGVSLRKLATRLGIQAPTLYWYVRNKRELTGEMAEAILRPDLETLPEPKGTPWREWLLDAASRFRRALLSHRDGARIVAEAQRSTTMADLTEHALSVLVEQGESVRQARLLVLLVERFTLGLVLEEQSGQAEPHDVDREALAERYPLTTAGITEYFGTGATVDDLFRHSVRLMLGATAP</sequence>
<dbReference type="Pfam" id="PF02909">
    <property type="entry name" value="TetR_C_1"/>
    <property type="match status" value="1"/>
</dbReference>
<evidence type="ECO:0000313" key="8">
    <source>
        <dbReference type="Proteomes" id="UP000319769"/>
    </source>
</evidence>
<organism evidence="7 8">
    <name type="scientific">Amycolatopsis acidicola</name>
    <dbReference type="NCBI Taxonomy" id="2596893"/>
    <lineage>
        <taxon>Bacteria</taxon>
        <taxon>Bacillati</taxon>
        <taxon>Actinomycetota</taxon>
        <taxon>Actinomycetes</taxon>
        <taxon>Pseudonocardiales</taxon>
        <taxon>Pseudonocardiaceae</taxon>
        <taxon>Amycolatopsis</taxon>
    </lineage>
</organism>
<keyword evidence="1" id="KW-0678">Repressor</keyword>
<evidence type="ECO:0000256" key="2">
    <source>
        <dbReference type="ARBA" id="ARBA00023015"/>
    </source>
</evidence>
<dbReference type="InterPro" id="IPR050109">
    <property type="entry name" value="HTH-type_TetR-like_transc_reg"/>
</dbReference>
<feature type="domain" description="HTH tetR-type" evidence="6">
    <location>
        <begin position="2"/>
        <end position="62"/>
    </location>
</feature>
<dbReference type="AlphaFoldDB" id="A0A5N0V022"/>
<dbReference type="PRINTS" id="PR00400">
    <property type="entry name" value="TETREPRESSOR"/>
</dbReference>
<dbReference type="CDD" id="cd00093">
    <property type="entry name" value="HTH_XRE"/>
    <property type="match status" value="1"/>
</dbReference>
<dbReference type="PANTHER" id="PTHR30055">
    <property type="entry name" value="HTH-TYPE TRANSCRIPTIONAL REGULATOR RUTR"/>
    <property type="match status" value="1"/>
</dbReference>
<feature type="DNA-binding region" description="H-T-H motif" evidence="5">
    <location>
        <begin position="25"/>
        <end position="44"/>
    </location>
</feature>
<dbReference type="GO" id="GO:0046677">
    <property type="term" value="P:response to antibiotic"/>
    <property type="evidence" value="ECO:0007669"/>
    <property type="project" value="InterPro"/>
</dbReference>
<protein>
    <submittedName>
        <fullName evidence="7">TetR family transcriptional regulator</fullName>
    </submittedName>
</protein>
<evidence type="ECO:0000256" key="1">
    <source>
        <dbReference type="ARBA" id="ARBA00022491"/>
    </source>
</evidence>
<dbReference type="PROSITE" id="PS50977">
    <property type="entry name" value="HTH_TETR_2"/>
    <property type="match status" value="1"/>
</dbReference>
<dbReference type="GO" id="GO:0045892">
    <property type="term" value="P:negative regulation of DNA-templated transcription"/>
    <property type="evidence" value="ECO:0007669"/>
    <property type="project" value="InterPro"/>
</dbReference>
<dbReference type="InterPro" id="IPR009057">
    <property type="entry name" value="Homeodomain-like_sf"/>
</dbReference>
<dbReference type="GO" id="GO:0003700">
    <property type="term" value="F:DNA-binding transcription factor activity"/>
    <property type="evidence" value="ECO:0007669"/>
    <property type="project" value="TreeGrafter"/>
</dbReference>
<keyword evidence="2" id="KW-0805">Transcription regulation</keyword>
<dbReference type="EMBL" id="VMNW02000040">
    <property type="protein sequence ID" value="KAA9157587.1"/>
    <property type="molecule type" value="Genomic_DNA"/>
</dbReference>
<dbReference type="PRINTS" id="PR00455">
    <property type="entry name" value="HTHTETR"/>
</dbReference>
<keyword evidence="3 5" id="KW-0238">DNA-binding</keyword>
<evidence type="ECO:0000256" key="3">
    <source>
        <dbReference type="ARBA" id="ARBA00023125"/>
    </source>
</evidence>